<dbReference type="AlphaFoldDB" id="A0A1E3B5M6"/>
<accession>A0A1E3B5M6</accession>
<evidence type="ECO:0000313" key="2">
    <source>
        <dbReference type="EMBL" id="ODM16252.1"/>
    </source>
</evidence>
<organism evidence="2 3">
    <name type="scientific">Aspergillus cristatus</name>
    <name type="common">Chinese Fuzhuan brick tea-fermentation fungus</name>
    <name type="synonym">Eurotium cristatum</name>
    <dbReference type="NCBI Taxonomy" id="573508"/>
    <lineage>
        <taxon>Eukaryota</taxon>
        <taxon>Fungi</taxon>
        <taxon>Dikarya</taxon>
        <taxon>Ascomycota</taxon>
        <taxon>Pezizomycotina</taxon>
        <taxon>Eurotiomycetes</taxon>
        <taxon>Eurotiomycetidae</taxon>
        <taxon>Eurotiales</taxon>
        <taxon>Aspergillaceae</taxon>
        <taxon>Aspergillus</taxon>
        <taxon>Aspergillus subgen. Aspergillus</taxon>
    </lineage>
</organism>
<protein>
    <submittedName>
        <fullName evidence="2">Uncharacterized protein</fullName>
    </submittedName>
</protein>
<sequence length="238" mass="26305">MAPFIPTPAEIKKAVDTDRSYRRSTPSDLNDKKLTASGSNWDEEQLEALRVILLEPLPLHRLIPPGSISLNNDEVYSDLVDDLKAPSLDDLKEWRKTEKSFMKANNKFIDLFSQLGLAISTREATVHSTTGYIRDPSATTDLTTSSNENVDEEPSRQSYMPLVKPIQLHDAFPDVVAGGYEYSLRVQSVSGLARRMSPYTAKNDGGIVICRDAAWSGATRYGKIPVASFEVGSSQLPI</sequence>
<comment type="caution">
    <text evidence="2">The sequence shown here is derived from an EMBL/GenBank/DDBJ whole genome shotgun (WGS) entry which is preliminary data.</text>
</comment>
<dbReference type="VEuPathDB" id="FungiDB:SI65_08251"/>
<dbReference type="OrthoDB" id="10602683at2759"/>
<evidence type="ECO:0000256" key="1">
    <source>
        <dbReference type="SAM" id="MobiDB-lite"/>
    </source>
</evidence>
<name>A0A1E3B5M6_ASPCR</name>
<evidence type="ECO:0000313" key="3">
    <source>
        <dbReference type="Proteomes" id="UP000094569"/>
    </source>
</evidence>
<keyword evidence="3" id="KW-1185">Reference proteome</keyword>
<feature type="region of interest" description="Disordered" evidence="1">
    <location>
        <begin position="15"/>
        <end position="36"/>
    </location>
</feature>
<reference evidence="2 3" key="1">
    <citation type="journal article" date="2016" name="BMC Genomics">
        <title>Comparative genomic and transcriptomic analyses of the Fuzhuan brick tea-fermentation fungus Aspergillus cristatus.</title>
        <authorList>
            <person name="Ge Y."/>
            <person name="Wang Y."/>
            <person name="Liu Y."/>
            <person name="Tan Y."/>
            <person name="Ren X."/>
            <person name="Zhang X."/>
            <person name="Hyde K.D."/>
            <person name="Liu Y."/>
            <person name="Liu Z."/>
        </authorList>
    </citation>
    <scope>NUCLEOTIDE SEQUENCE [LARGE SCALE GENOMIC DNA]</scope>
    <source>
        <strain evidence="2 3">GZAAS20.1005</strain>
    </source>
</reference>
<gene>
    <name evidence="2" type="ORF">SI65_08251</name>
</gene>
<dbReference type="EMBL" id="JXNT01000012">
    <property type="protein sequence ID" value="ODM16252.1"/>
    <property type="molecule type" value="Genomic_DNA"/>
</dbReference>
<dbReference type="Proteomes" id="UP000094569">
    <property type="component" value="Unassembled WGS sequence"/>
</dbReference>
<proteinExistence type="predicted"/>